<keyword evidence="3" id="KW-1185">Reference proteome</keyword>
<dbReference type="Proteomes" id="UP000259354">
    <property type="component" value="Segment"/>
</dbReference>
<dbReference type="RefSeq" id="YP_009839055.1">
    <property type="nucleotide sequence ID" value="NC_048719.1"/>
</dbReference>
<evidence type="ECO:0000313" key="3">
    <source>
        <dbReference type="Proteomes" id="UP000259354"/>
    </source>
</evidence>
<proteinExistence type="predicted"/>
<feature type="compositionally biased region" description="Basic residues" evidence="1">
    <location>
        <begin position="37"/>
        <end position="52"/>
    </location>
</feature>
<feature type="region of interest" description="Disordered" evidence="1">
    <location>
        <begin position="37"/>
        <end position="61"/>
    </location>
</feature>
<accession>A0A345GTD5</accession>
<sequence length="61" mass="7149">MTETENVGPSSYQLAIILALQSKHVYANTVSYEEIARRRKASKRARLQRRTNRRLDTTRRS</sequence>
<evidence type="ECO:0000256" key="1">
    <source>
        <dbReference type="SAM" id="MobiDB-lite"/>
    </source>
</evidence>
<dbReference type="EMBL" id="MH536811">
    <property type="protein sequence ID" value="AXG66207.1"/>
    <property type="molecule type" value="Genomic_DNA"/>
</dbReference>
<evidence type="ECO:0000313" key="2">
    <source>
        <dbReference type="EMBL" id="AXG66207.1"/>
    </source>
</evidence>
<dbReference type="GeneID" id="55609237"/>
<dbReference type="KEGG" id="vg:55609237"/>
<organism evidence="2 3">
    <name type="scientific">Streptomyces phage Annadreamy</name>
    <dbReference type="NCBI Taxonomy" id="2250335"/>
    <lineage>
        <taxon>Viruses</taxon>
        <taxon>Duplodnaviria</taxon>
        <taxon>Heunggongvirae</taxon>
        <taxon>Uroviricota</taxon>
        <taxon>Caudoviricetes</taxon>
        <taxon>Stanwilliamsviridae</taxon>
        <taxon>Loccivirinae</taxon>
        <taxon>Annadreamyvirus</taxon>
        <taxon>Annadreamyvirus annadreamy</taxon>
    </lineage>
</organism>
<gene>
    <name evidence="2" type="primary">94</name>
    <name evidence="2" type="ORF">SEA_ANNADREAMY_94</name>
</gene>
<name>A0A345GTD5_9CAUD</name>
<reference evidence="2 3" key="1">
    <citation type="submission" date="2018-06" db="EMBL/GenBank/DDBJ databases">
        <authorList>
            <person name="Moussa A."/>
            <person name="Couoh J.M."/>
            <person name="Harbem L."/>
            <person name="Okocha J.C."/>
            <person name="Taylor D."/>
            <person name="Teutsch A.B."/>
            <person name="Smith B.R."/>
            <person name="Suri N."/>
            <person name="Layton S.R."/>
            <person name="Kim T."/>
            <person name="Hughes L.E."/>
            <person name="Garlena R.A."/>
            <person name="Russell D.A."/>
            <person name="Pope W.H."/>
            <person name="Jacobs-Sera D."/>
            <person name="Hatfull G.F."/>
        </authorList>
    </citation>
    <scope>NUCLEOTIDE SEQUENCE [LARGE SCALE GENOMIC DNA]</scope>
</reference>
<protein>
    <submittedName>
        <fullName evidence="2">Uncharacterized protein</fullName>
    </submittedName>
</protein>